<dbReference type="PRINTS" id="PR00723">
    <property type="entry name" value="SUBTILISIN"/>
</dbReference>
<dbReference type="InterPro" id="IPR036439">
    <property type="entry name" value="Dockerin_dom_sf"/>
</dbReference>
<dbReference type="InterPro" id="IPR015500">
    <property type="entry name" value="Peptidase_S8_subtilisin-rel"/>
</dbReference>
<keyword evidence="3 6" id="KW-0378">Hydrolase</keyword>
<dbReference type="RefSeq" id="WP_154328409.1">
    <property type="nucleotide sequence ID" value="NZ_CP045696.1"/>
</dbReference>
<dbReference type="Gene3D" id="2.60.40.10">
    <property type="entry name" value="Immunoglobulins"/>
    <property type="match status" value="2"/>
</dbReference>
<protein>
    <submittedName>
        <fullName evidence="10">S8 family serine peptidase</fullName>
    </submittedName>
</protein>
<keyword evidence="2 6" id="KW-0645">Protease</keyword>
<dbReference type="PROSITE" id="PS51766">
    <property type="entry name" value="DOCKERIN"/>
    <property type="match status" value="1"/>
</dbReference>
<dbReference type="InterPro" id="IPR016134">
    <property type="entry name" value="Dockerin_dom"/>
</dbReference>
<keyword evidence="8" id="KW-0732">Signal</keyword>
<dbReference type="InterPro" id="IPR018247">
    <property type="entry name" value="EF_Hand_1_Ca_BS"/>
</dbReference>
<evidence type="ECO:0000256" key="4">
    <source>
        <dbReference type="ARBA" id="ARBA00022825"/>
    </source>
</evidence>
<dbReference type="GO" id="GO:0004252">
    <property type="term" value="F:serine-type endopeptidase activity"/>
    <property type="evidence" value="ECO:0007669"/>
    <property type="project" value="UniProtKB-UniRule"/>
</dbReference>
<feature type="active site" description="Charge relay system" evidence="5 6">
    <location>
        <position position="650"/>
    </location>
</feature>
<dbReference type="PANTHER" id="PTHR43399:SF4">
    <property type="entry name" value="CELL WALL-ASSOCIATED PROTEASE"/>
    <property type="match status" value="1"/>
</dbReference>
<comment type="similarity">
    <text evidence="1 6">Belongs to the peptidase S8 family.</text>
</comment>
<reference evidence="10 11" key="1">
    <citation type="submission" date="2019-08" db="EMBL/GenBank/DDBJ databases">
        <title>In-depth cultivation of the pig gut microbiome towards novel bacterial diversity and tailored functional studies.</title>
        <authorList>
            <person name="Wylensek D."/>
            <person name="Hitch T.C.A."/>
            <person name="Clavel T."/>
        </authorList>
    </citation>
    <scope>NUCLEOTIDE SEQUENCE [LARGE SCALE GENOMIC DNA]</scope>
    <source>
        <strain evidence="10 11">Oil-RF-744-WCA-WT-10</strain>
    </source>
</reference>
<gene>
    <name evidence="10" type="ORF">FYJ29_12225</name>
</gene>
<comment type="caution">
    <text evidence="10">The sequence shown here is derived from an EMBL/GenBank/DDBJ whole genome shotgun (WGS) entry which is preliminary data.</text>
</comment>
<evidence type="ECO:0000259" key="9">
    <source>
        <dbReference type="PROSITE" id="PS51766"/>
    </source>
</evidence>
<evidence type="ECO:0000256" key="2">
    <source>
        <dbReference type="ARBA" id="ARBA00022670"/>
    </source>
</evidence>
<organism evidence="10 11">
    <name type="scientific">Sodaliphilus pleomorphus</name>
    <dbReference type="NCBI Taxonomy" id="2606626"/>
    <lineage>
        <taxon>Bacteria</taxon>
        <taxon>Pseudomonadati</taxon>
        <taxon>Bacteroidota</taxon>
        <taxon>Bacteroidia</taxon>
        <taxon>Bacteroidales</taxon>
        <taxon>Muribaculaceae</taxon>
        <taxon>Sodaliphilus</taxon>
    </lineage>
</organism>
<evidence type="ECO:0000256" key="5">
    <source>
        <dbReference type="PIRSR" id="PIRSR615500-1"/>
    </source>
</evidence>
<evidence type="ECO:0000313" key="11">
    <source>
        <dbReference type="Proteomes" id="UP000483362"/>
    </source>
</evidence>
<proteinExistence type="inferred from homology"/>
<evidence type="ECO:0000256" key="8">
    <source>
        <dbReference type="SAM" id="SignalP"/>
    </source>
</evidence>
<name>A0A6L5XG93_9BACT</name>
<dbReference type="GO" id="GO:0004553">
    <property type="term" value="F:hydrolase activity, hydrolyzing O-glycosyl compounds"/>
    <property type="evidence" value="ECO:0007669"/>
    <property type="project" value="InterPro"/>
</dbReference>
<dbReference type="Gene3D" id="1.10.1330.10">
    <property type="entry name" value="Dockerin domain"/>
    <property type="match status" value="1"/>
</dbReference>
<evidence type="ECO:0000256" key="3">
    <source>
        <dbReference type="ARBA" id="ARBA00022801"/>
    </source>
</evidence>
<dbReference type="CDD" id="cd14256">
    <property type="entry name" value="Dockerin_I"/>
    <property type="match status" value="1"/>
</dbReference>
<dbReference type="PROSITE" id="PS00018">
    <property type="entry name" value="EF_HAND_1"/>
    <property type="match status" value="1"/>
</dbReference>
<evidence type="ECO:0000256" key="1">
    <source>
        <dbReference type="ARBA" id="ARBA00011073"/>
    </source>
</evidence>
<dbReference type="GO" id="GO:0006508">
    <property type="term" value="P:proteolysis"/>
    <property type="evidence" value="ECO:0007669"/>
    <property type="project" value="UniProtKB-KW"/>
</dbReference>
<dbReference type="InterPro" id="IPR002105">
    <property type="entry name" value="Dockerin_1_rpt"/>
</dbReference>
<dbReference type="InterPro" id="IPR023828">
    <property type="entry name" value="Peptidase_S8_Ser-AS"/>
</dbReference>
<dbReference type="GO" id="GO:0000272">
    <property type="term" value="P:polysaccharide catabolic process"/>
    <property type="evidence" value="ECO:0007669"/>
    <property type="project" value="InterPro"/>
</dbReference>
<dbReference type="PANTHER" id="PTHR43399">
    <property type="entry name" value="SUBTILISIN-RELATED"/>
    <property type="match status" value="1"/>
</dbReference>
<dbReference type="SUPFAM" id="SSF52743">
    <property type="entry name" value="Subtilisin-like"/>
    <property type="match status" value="1"/>
</dbReference>
<dbReference type="SUPFAM" id="SSF63446">
    <property type="entry name" value="Type I dockerin domain"/>
    <property type="match status" value="1"/>
</dbReference>
<dbReference type="SUPFAM" id="SSF49265">
    <property type="entry name" value="Fibronectin type III"/>
    <property type="match status" value="1"/>
</dbReference>
<feature type="chain" id="PRO_5026800784" evidence="8">
    <location>
        <begin position="24"/>
        <end position="1153"/>
    </location>
</feature>
<dbReference type="InterPro" id="IPR013783">
    <property type="entry name" value="Ig-like_fold"/>
</dbReference>
<feature type="compositionally biased region" description="Low complexity" evidence="7">
    <location>
        <begin position="243"/>
        <end position="252"/>
    </location>
</feature>
<accession>A0A6L5XG93</accession>
<keyword evidence="11" id="KW-1185">Reference proteome</keyword>
<dbReference type="Proteomes" id="UP000483362">
    <property type="component" value="Unassembled WGS sequence"/>
</dbReference>
<feature type="domain" description="Dockerin" evidence="9">
    <location>
        <begin position="1092"/>
        <end position="1153"/>
    </location>
</feature>
<dbReference type="InterPro" id="IPR036852">
    <property type="entry name" value="Peptidase_S8/S53_dom_sf"/>
</dbReference>
<dbReference type="InterPro" id="IPR051048">
    <property type="entry name" value="Peptidase_S8/S53_subtilisin"/>
</dbReference>
<dbReference type="PROSITE" id="PS00138">
    <property type="entry name" value="SUBTILASE_SER"/>
    <property type="match status" value="1"/>
</dbReference>
<feature type="active site" description="Charge relay system" evidence="5 6">
    <location>
        <position position="240"/>
    </location>
</feature>
<dbReference type="AlphaFoldDB" id="A0A6L5XG93"/>
<evidence type="ECO:0000256" key="7">
    <source>
        <dbReference type="SAM" id="MobiDB-lite"/>
    </source>
</evidence>
<dbReference type="InterPro" id="IPR000209">
    <property type="entry name" value="Peptidase_S8/S53_dom"/>
</dbReference>
<dbReference type="Pfam" id="PF00404">
    <property type="entry name" value="Dockerin_1"/>
    <property type="match status" value="1"/>
</dbReference>
<evidence type="ECO:0000313" key="10">
    <source>
        <dbReference type="EMBL" id="MSS18516.1"/>
    </source>
</evidence>
<sequence>MKKLLFFLAIACCAVVTARAYTAADSAVMAGKLSVTTQMFLNDRSAAASGQQPEKAPSMPRGLVPASRDMARAVRVYAQPEQVGGRQYVPCFIRLAAGGSVGSLEAKGVQVQCTFGNGLLTALVPVDSIEAVALLAGVSRVNVSSVMRKATDAARTATHADDVLTRSLDAAGLGIDSVYDGKGVVLGVIDTGIDFQHIAFKDASLSSRIKRAYVYNGTSAREYTSITSSSPTTDDSGEDHGTHTSSTAGGSSVIIDGSNVTVTTDHSAATYGGMAPGADLYLAGIKDLTTTYIANAFQKICNYADGEGKPVVVSNSWGSQMGPHDGTGDVADVVNQYFGESHPNHICLFAASNDAGKSKDDEGGGFYVSGTASSASPLKTIMRCASYSNTDAGYYYAGVIANAWSHTPLPAGSSLACRIRVLNATTGSELTSVTVAPSTNGTRVSGLGSYYTGTLMVYKDYVASSKSQIVLYASGLTSRGVSSSTKNGEEYYKSNYTLAVDFYPTQGSCTVDAWGGSYGYFSNYLNLDGYTSGSDASSVSDEATIANAIPIGAYVSKNTVTDHNGSRHTLSSLPNVGDIAYFSSYQESGAGATGEVVPVVAAPGATIVAAVNHYDSDGDYSYVNDNGADYDMYRVNNSTVNPYGNMNGTSMATPAAAGIVALWLQASQAKGAKYTNLTVDKVKEIMRSTAITDTWTTTGSNRTHFGAGKINALAGLQMVLGAQPGPRLGVEPSTLAFGTVGLGTDSVKTFKVTGQRLKKSVTIASSNKAFAVSPATIALPADSTLSQTVSVTFKPDKSGDYKGYIVVTSDSLTDTVAVSGTARLVTVAPVMLPADSARIGLTQFQARWTPATPAAHVASYTLSVDAKPETAWTKLWTDDFSGLLASTGTGTNISNNLDNYTDVKGWTGSYVYGSGSRGVLQIGSSSNSGYLSTPALDLSSSRGKVTVSFRAKYFSSTFINDGSSVVVSCGNASRTVALSRTMANYTVVLDCNAAQGQTVRFATTAKQKRVLLDNVALYSGDTTATAASAPLLAMSETGDSTSRVITGIADTTCLVTGLTAGGTFTYRVKALYTDGTESGYSNVETVTLRAQSGDLDGDINMDGLVDVADVTTLINYILGLNPSPCNLAHADRNGDGLYDVVDVTALTGKVVGK</sequence>
<dbReference type="Gene3D" id="3.40.50.200">
    <property type="entry name" value="Peptidase S8/S53 domain"/>
    <property type="match status" value="2"/>
</dbReference>
<dbReference type="Pfam" id="PF00082">
    <property type="entry name" value="Peptidase_S8"/>
    <property type="match status" value="2"/>
</dbReference>
<feature type="region of interest" description="Disordered" evidence="7">
    <location>
        <begin position="224"/>
        <end position="252"/>
    </location>
</feature>
<feature type="compositionally biased region" description="Low complexity" evidence="7">
    <location>
        <begin position="224"/>
        <end position="234"/>
    </location>
</feature>
<dbReference type="InterPro" id="IPR036116">
    <property type="entry name" value="FN3_sf"/>
</dbReference>
<feature type="active site" description="Charge relay system" evidence="5 6">
    <location>
        <position position="190"/>
    </location>
</feature>
<keyword evidence="4 6" id="KW-0720">Serine protease</keyword>
<dbReference type="EMBL" id="VULT01000023">
    <property type="protein sequence ID" value="MSS18516.1"/>
    <property type="molecule type" value="Genomic_DNA"/>
</dbReference>
<dbReference type="PROSITE" id="PS51892">
    <property type="entry name" value="SUBTILASE"/>
    <property type="match status" value="1"/>
</dbReference>
<feature type="signal peptide" evidence="8">
    <location>
        <begin position="1"/>
        <end position="23"/>
    </location>
</feature>
<evidence type="ECO:0000256" key="6">
    <source>
        <dbReference type="PROSITE-ProRule" id="PRU01240"/>
    </source>
</evidence>